<gene>
    <name evidence="1" type="ORF">E2C01_072935</name>
</gene>
<dbReference type="AlphaFoldDB" id="A0A5B7I985"/>
<dbReference type="Proteomes" id="UP000324222">
    <property type="component" value="Unassembled WGS sequence"/>
</dbReference>
<proteinExistence type="predicted"/>
<keyword evidence="2" id="KW-1185">Reference proteome</keyword>
<organism evidence="1 2">
    <name type="scientific">Portunus trituberculatus</name>
    <name type="common">Swimming crab</name>
    <name type="synonym">Neptunus trituberculatus</name>
    <dbReference type="NCBI Taxonomy" id="210409"/>
    <lineage>
        <taxon>Eukaryota</taxon>
        <taxon>Metazoa</taxon>
        <taxon>Ecdysozoa</taxon>
        <taxon>Arthropoda</taxon>
        <taxon>Crustacea</taxon>
        <taxon>Multicrustacea</taxon>
        <taxon>Malacostraca</taxon>
        <taxon>Eumalacostraca</taxon>
        <taxon>Eucarida</taxon>
        <taxon>Decapoda</taxon>
        <taxon>Pleocyemata</taxon>
        <taxon>Brachyura</taxon>
        <taxon>Eubrachyura</taxon>
        <taxon>Portunoidea</taxon>
        <taxon>Portunidae</taxon>
        <taxon>Portuninae</taxon>
        <taxon>Portunus</taxon>
    </lineage>
</organism>
<sequence length="122" mass="13715">MNVELKLKAADRMNCKIGINKKKAPDNTWQVSTTFYFYLKRPRRLSTDSPETPRLLCAALRRTKQAIMAILRARSAVPANVMMSKMRRGTLDPLAPPPSPLPLLLLLLALSATPARGIQWKM</sequence>
<protein>
    <submittedName>
        <fullName evidence="1">Uncharacterized protein</fullName>
    </submittedName>
</protein>
<evidence type="ECO:0000313" key="2">
    <source>
        <dbReference type="Proteomes" id="UP000324222"/>
    </source>
</evidence>
<accession>A0A5B7I985</accession>
<comment type="caution">
    <text evidence="1">The sequence shown here is derived from an EMBL/GenBank/DDBJ whole genome shotgun (WGS) entry which is preliminary data.</text>
</comment>
<name>A0A5B7I985_PORTR</name>
<evidence type="ECO:0000313" key="1">
    <source>
        <dbReference type="EMBL" id="MPC78449.1"/>
    </source>
</evidence>
<dbReference type="EMBL" id="VSRR010048445">
    <property type="protein sequence ID" value="MPC78449.1"/>
    <property type="molecule type" value="Genomic_DNA"/>
</dbReference>
<reference evidence="1 2" key="1">
    <citation type="submission" date="2019-05" db="EMBL/GenBank/DDBJ databases">
        <title>Another draft genome of Portunus trituberculatus and its Hox gene families provides insights of decapod evolution.</title>
        <authorList>
            <person name="Jeong J.-H."/>
            <person name="Song I."/>
            <person name="Kim S."/>
            <person name="Choi T."/>
            <person name="Kim D."/>
            <person name="Ryu S."/>
            <person name="Kim W."/>
        </authorList>
    </citation>
    <scope>NUCLEOTIDE SEQUENCE [LARGE SCALE GENOMIC DNA]</scope>
    <source>
        <tissue evidence="1">Muscle</tissue>
    </source>
</reference>